<dbReference type="PANTHER" id="PTHR23159">
    <property type="entry name" value="CENTROSOMAL PROTEIN 2"/>
    <property type="match status" value="1"/>
</dbReference>
<dbReference type="EMBL" id="JAACXV010014540">
    <property type="protein sequence ID" value="KAF7266452.1"/>
    <property type="molecule type" value="Genomic_DNA"/>
</dbReference>
<evidence type="ECO:0008006" key="5">
    <source>
        <dbReference type="Google" id="ProtNLM"/>
    </source>
</evidence>
<accession>A0A834HSU9</accession>
<dbReference type="Proteomes" id="UP000625711">
    <property type="component" value="Unassembled WGS sequence"/>
</dbReference>
<organism evidence="3 4">
    <name type="scientific">Rhynchophorus ferrugineus</name>
    <name type="common">Red palm weevil</name>
    <name type="synonym">Curculio ferrugineus</name>
    <dbReference type="NCBI Taxonomy" id="354439"/>
    <lineage>
        <taxon>Eukaryota</taxon>
        <taxon>Metazoa</taxon>
        <taxon>Ecdysozoa</taxon>
        <taxon>Arthropoda</taxon>
        <taxon>Hexapoda</taxon>
        <taxon>Insecta</taxon>
        <taxon>Pterygota</taxon>
        <taxon>Neoptera</taxon>
        <taxon>Endopterygota</taxon>
        <taxon>Coleoptera</taxon>
        <taxon>Polyphaga</taxon>
        <taxon>Cucujiformia</taxon>
        <taxon>Curculionidae</taxon>
        <taxon>Dryophthorinae</taxon>
        <taxon>Rhynchophorus</taxon>
    </lineage>
</organism>
<evidence type="ECO:0000256" key="1">
    <source>
        <dbReference type="SAM" id="Coils"/>
    </source>
</evidence>
<feature type="compositionally biased region" description="Polar residues" evidence="2">
    <location>
        <begin position="2046"/>
        <end position="2056"/>
    </location>
</feature>
<feature type="region of interest" description="Disordered" evidence="2">
    <location>
        <begin position="65"/>
        <end position="85"/>
    </location>
</feature>
<feature type="coiled-coil region" evidence="1">
    <location>
        <begin position="885"/>
        <end position="1141"/>
    </location>
</feature>
<feature type="coiled-coil region" evidence="1">
    <location>
        <begin position="430"/>
        <end position="652"/>
    </location>
</feature>
<feature type="region of interest" description="Disordered" evidence="2">
    <location>
        <begin position="2040"/>
        <end position="2064"/>
    </location>
</feature>
<sequence>MWDDPDPDPGGQKNVRPSAQELNDLGEETQKQLVLAQLKEMLRKEQSTVPQEKVEEYVNTLNKVKAKRSKQSKNEAGSTTKATTSSANIDAIKKERINFLRQQFEENKARLAERGKREKGIEEMISQIQAQLKDPPSLISSTPLNMPAQGSATFDFNENTPQKDLYNILITKEKKITELHDKSKRLEGTILDLQENLKEKDSVIDAKTKAITLMTDNLTNKRKTTLDTLEDTKEQMRKMQENFISLENEMKNRQLTLLNDLKMKNFEISDLKEKITILENEKLELGIVDVTDRISNEKNNDLELKALQTSFKEIEAENKKLLEKINELETLNNEDYLRKNQENENNLLKISELERQLKQLEGINQNILKDKIEIENKIFSEQDLASENTKLTEENLKNVSKIAELNKKLEETLFDLNVLKSTGMGANRHSDLDENEVTKLKKQLDESNKNMIKMRAMQKGKIKELNRKLDQFRKMSDANLLVGQLQNDITKLNEKIAELEEEKGNMQLKMIESTGDSKDNFNDLEEHIKDLNQKLSETTQMLGNKCDENKVLESEIDSLKAELKQKNEEQVKVSTHVSSEMSFIQYEEQIEKLEADIKHLEDLLKQSKVENEDLLDKIETIKKEKQDILLKLDSYIQENMDLIDKLEKLSAEKVSSVESIEIVEGLTQQEKLELAAYQKNLNPEEAEKSPEDESIEAPVELNESVLQLNEDTSELLQKIEMFTQERKEVMQKMESLKDDNELLHLKLKELENNKDLLEETYEQLQNEKENLISEKEQLLHQLEHVSNEKSTEDNSASAELLENKLKELQDQYESLLNENAELVKKIAEFNSEVPDKIELEKKLQYTTETNTTLQEQITNSNAEIKDLKVIIEDNKNNLIDLSSKVNKYQLIIADKEREIEELNKNLHYLNNVISDLHVKNKNYENMESELQLLNATINDQINSAMEYERSVSANSDVIQNLNKELADLNQKIIETEDDLKIQRSENIELKKDLTNKEETLKTIQEALADRDKKFKMINEEMKTKYYSLEQQLEANANSFKQQVDELLGKNKDHMDKMKKLAANLKKKSQANQELEQKYNSDKAEWEAKMQQTIQMSDDKIAGLTKDMKELENQLRIKLEENTAVKNEIDLLKNHILDLEQTNSDNQNYIFELKQRQEKISQVSLQQELSQSLHEDIDNSFSQNVTEDKIRELEMLLETKESEIYHYQQRIGKLEDNIRMLQEEKSMLETRNNDLLAELNVVSTTCNEKTLLENKYSEQLKGLEKLSKQLEESNEKLQESLKKNNENEDIIKRLKIKLKKSHDKITELKSQQINVQDLEQLNEKLKSQVSVLEAHQKQVENENETLYKKNLSDYEKIEADYQAQLEELLNLKNELSVENQKLIEQINELKSREQELNVVLEECKTKILQDEANYSEFINELQQQLKDQKETLDTSQSHGNRLQLELNEANTKLENSFMQIEDLNKVLTSLQNELTDLNKVKTNIDLLRQEKDHLNAQLQELNDKLSTALTEKESLEKQLSLRNEELTALHIDNDKLKGDVQALEFAKFSLEASCESAHKEDVEKPVVLEEFVVKTIKSNDAPIKQFSWADQNQPPVMASSLFDNLSETDSPFAEIKAPVMASNLFGNLSTADSPFDNLTYTVSESPIKVENHELIENPQQSNTSSTDVNYDGNNQFSPVIENSREALLQKVKALEFLLFNVDKEKEIALEQCINMVNELSRLICQAPNASQAEKPPVIDESQILSEVEVESLKSDKKAMKDLEYSPSKVDNSKHVLPVEEEVIQPKSAYLCFDDDEELNINKTKGGLLTEPQAIYEQGVASSAVNINQQYQPVEPLVQPKQASACYTKEEKPANLDAFEENDDGWGWGPEEAKLDEAYINTIENIPQIKALMLETQQLKDHIKVLQIERENHLEEIKQLQVKSGKLIKKCKELKQRSEQSTANKKLDDGGFFDLNETIQEELKSQIQGLEKKIKEVAQELEKEKAEKANILKKIDVLTSANDRMVEMKEIQDTEVLRWQRKYKEIEEKLQEYEWNNDGFQNERKESTSNIQQPTSEAQVPATEEHPDHLNKIQELENTIKELSLDNDELQALLEEQTNRRIQVEKNKGSNNSEIEELKRLNETLNANLDGEKLKLSEAQFELQSIKENNQKLNEELSSIKMVLKSKEHDDKTNDLQTELMSLKNNLESQVTLLEEKNTVIANLNNQLELYKTEINQSAQRFDSDAVAKSQEIESLKLCMSESTQNIENLQSQITQLNNTIGEKDQTISQLNNLIDNLNSEKLLLENQISENINTKSEELQKLLLEKDSILKELHDKNLQLEDVRKTVVELEQKVKDMEIIGSEETGKLQERCNELQQKEHDLIAEKAKLIDDVNIKSKQIEELTMENNNRDQQIQQLSVALENKDTEFAEKTNIMINELNESWQIQVDQRGTDVAESWKSHLDMVEKDYAVMQESLNAKISELEDKYNLISTENNELKNNIHKEVISEADAPIKVETQQAIDSLKLVIQENEKQIEDLQNKLSYYATVQNEIDTVKRQNSEKDSKIESMAVIIDTTQRQFDEKREVVEEIVALLEKNTSTPISYEKADILVECQRQINLGSEKDVEIEKLVQNISTLEANINRTIGEKDRQITGLNQVIEDLEKELSVIHEKDSEIIKLSTDLNVIQREKTNLEGQIKIIEEEQSNQFQKLEKLSHEHSNCCEAIENYKGKIDEYESRCSLLQIKIDEKERIINDLNEQLLQIQESAKNDSNKEVQSLTNEITKTKEEYLLLQKNANEYQTQITEITQKLTDRSHELELAQQNIQYYQYNFQTYEDEINNLRKTLEQREQEYTNSLELLKNNQLADIQRHYDELLSNKDLDNQMLQAQIQELLNANKEYNERISQEISSKQELEQKLLEQTHIVDEDTKQLEELKLIIEDQVAKIDELNKELFAKSSQYDSLVAEMDLSRQPVTQQPLSVVSQAVNASSSRSHYEDDLAEPVSRAELDLALYMLHQRDVRCEELTVELTQLLEERDTLQLKLSNVIREKEELRKILKDNSSSSSPGAAGATGSTASKIFLAASGTELAKDPLEMDDGLESKLSQLKNISYKKDKTFVDDQAVRRLQQIAIMEQHINEASKLPPEAAAKLVDASYTLSRDVQSPSKVLLNWLWGKSPPKANDS</sequence>
<feature type="compositionally biased region" description="Low complexity" evidence="2">
    <location>
        <begin position="76"/>
        <end position="85"/>
    </location>
</feature>
<dbReference type="PANTHER" id="PTHR23159:SF31">
    <property type="entry name" value="CENTROSOME-ASSOCIATED PROTEIN CEP250 ISOFORM X1"/>
    <property type="match status" value="1"/>
</dbReference>
<evidence type="ECO:0000256" key="2">
    <source>
        <dbReference type="SAM" id="MobiDB-lite"/>
    </source>
</evidence>
<dbReference type="Gene3D" id="1.10.287.1490">
    <property type="match status" value="1"/>
</dbReference>
<evidence type="ECO:0000313" key="3">
    <source>
        <dbReference type="EMBL" id="KAF7266452.1"/>
    </source>
</evidence>
<reference evidence="3" key="1">
    <citation type="submission" date="2020-08" db="EMBL/GenBank/DDBJ databases">
        <title>Genome sequencing and assembly of the red palm weevil Rhynchophorus ferrugineus.</title>
        <authorList>
            <person name="Dias G.B."/>
            <person name="Bergman C.M."/>
            <person name="Manee M."/>
        </authorList>
    </citation>
    <scope>NUCLEOTIDE SEQUENCE</scope>
    <source>
        <strain evidence="3">AA-2017</strain>
        <tissue evidence="3">Whole larva</tissue>
    </source>
</reference>
<feature type="coiled-coil region" evidence="1">
    <location>
        <begin position="222"/>
        <end position="377"/>
    </location>
</feature>
<keyword evidence="4" id="KW-1185">Reference proteome</keyword>
<feature type="coiled-coil region" evidence="1">
    <location>
        <begin position="2606"/>
        <end position="2930"/>
    </location>
</feature>
<evidence type="ECO:0000313" key="4">
    <source>
        <dbReference type="Proteomes" id="UP000625711"/>
    </source>
</evidence>
<gene>
    <name evidence="3" type="ORF">GWI33_020219</name>
</gene>
<feature type="coiled-coil region" evidence="1">
    <location>
        <begin position="2452"/>
        <end position="2520"/>
    </location>
</feature>
<comment type="caution">
    <text evidence="3">The sequence shown here is derived from an EMBL/GenBank/DDBJ whole genome shotgun (WGS) entry which is preliminary data.</text>
</comment>
<keyword evidence="1" id="KW-0175">Coiled coil</keyword>
<feature type="coiled-coil region" evidence="1">
    <location>
        <begin position="3000"/>
        <end position="3034"/>
    </location>
</feature>
<feature type="region of interest" description="Disordered" evidence="2">
    <location>
        <begin position="1"/>
        <end position="28"/>
    </location>
</feature>
<dbReference type="OrthoDB" id="2441647at2759"/>
<name>A0A834HSU9_RHYFE</name>
<protein>
    <recommendedName>
        <fullName evidence="5">Protein lava lamp-like</fullName>
    </recommendedName>
</protein>
<feature type="coiled-coil region" evidence="1">
    <location>
        <begin position="719"/>
        <end position="832"/>
    </location>
</feature>
<dbReference type="SUPFAM" id="SSF57997">
    <property type="entry name" value="Tropomyosin"/>
    <property type="match status" value="1"/>
</dbReference>
<feature type="coiled-coil region" evidence="1">
    <location>
        <begin position="1182"/>
        <end position="1517"/>
    </location>
</feature>
<proteinExistence type="predicted"/>